<dbReference type="KEGG" id="rli:RLO149_c026460"/>
<dbReference type="CDD" id="cd07067">
    <property type="entry name" value="HP_PGM_like"/>
    <property type="match status" value="1"/>
</dbReference>
<protein>
    <submittedName>
        <fullName evidence="1">Phosphoglycerate mutase family protein</fullName>
    </submittedName>
</protein>
<dbReference type="PANTHER" id="PTHR48100">
    <property type="entry name" value="BROAD-SPECIFICITY PHOSPHATASE YOR283W-RELATED"/>
    <property type="match status" value="1"/>
</dbReference>
<reference evidence="1 2" key="1">
    <citation type="journal article" date="2011" name="BMC Genomics">
        <title>Comparative genome analysis and genome-guided physiological analysis of Roseobacter litoralis.</title>
        <authorList>
            <person name="Kalhoefer D."/>
            <person name="Thole S."/>
            <person name="Voget S."/>
            <person name="Lehmann R."/>
            <person name="Liesegang H."/>
            <person name="Wollher A."/>
            <person name="Daniel R."/>
            <person name="Simon M."/>
            <person name="Brinkhoff T."/>
        </authorList>
    </citation>
    <scope>NUCLEOTIDE SEQUENCE [LARGE SCALE GENOMIC DNA]</scope>
    <source>
        <strain evidence="2">ATCC 49566 / DSM 6996 / JCM 21268 / NBRC 15278 / OCh 149</strain>
    </source>
</reference>
<dbReference type="PANTHER" id="PTHR48100:SF57">
    <property type="entry name" value="PHOSPHOGLYCERATE MUTASE"/>
    <property type="match status" value="1"/>
</dbReference>
<dbReference type="InterPro" id="IPR029033">
    <property type="entry name" value="His_PPase_superfam"/>
</dbReference>
<dbReference type="EMBL" id="CP002623">
    <property type="protein sequence ID" value="AEI94609.1"/>
    <property type="molecule type" value="Genomic_DNA"/>
</dbReference>
<accession>F7ZE96</accession>
<sequence length="183" mass="20614">MQTFHLIRHAQSMHNALQQAGQPDPMVHDAALTELGLEQAQRLGTEIAEAPAFDLVVVTPFTRALQTALRVFGQSTAPRMILDLHREYLENYCDVGRSPAHLGKLFPMFDFAHLNDPWWYVDHTSDAVYEKEPASVSARRVEDFSAWLKARPEQTIGVVGHGTFLHALTGHRFDNAERLITSL</sequence>
<dbReference type="Gene3D" id="3.40.50.1240">
    <property type="entry name" value="Phosphoglycerate mutase-like"/>
    <property type="match status" value="1"/>
</dbReference>
<evidence type="ECO:0000313" key="2">
    <source>
        <dbReference type="Proteomes" id="UP000001353"/>
    </source>
</evidence>
<dbReference type="GO" id="GO:0005737">
    <property type="term" value="C:cytoplasm"/>
    <property type="evidence" value="ECO:0007669"/>
    <property type="project" value="TreeGrafter"/>
</dbReference>
<dbReference type="AlphaFoldDB" id="F7ZE96"/>
<dbReference type="InterPro" id="IPR013078">
    <property type="entry name" value="His_Pase_superF_clade-1"/>
</dbReference>
<name>F7ZE96_ROSLO</name>
<dbReference type="eggNOG" id="COG0406">
    <property type="taxonomic scope" value="Bacteria"/>
</dbReference>
<dbReference type="STRING" id="391595.RLO149_c026460"/>
<dbReference type="InterPro" id="IPR050275">
    <property type="entry name" value="PGM_Phosphatase"/>
</dbReference>
<dbReference type="Proteomes" id="UP000001353">
    <property type="component" value="Chromosome"/>
</dbReference>
<evidence type="ECO:0000313" key="1">
    <source>
        <dbReference type="EMBL" id="AEI94609.1"/>
    </source>
</evidence>
<dbReference type="SUPFAM" id="SSF53254">
    <property type="entry name" value="Phosphoglycerate mutase-like"/>
    <property type="match status" value="1"/>
</dbReference>
<dbReference type="GO" id="GO:0016791">
    <property type="term" value="F:phosphatase activity"/>
    <property type="evidence" value="ECO:0007669"/>
    <property type="project" value="TreeGrafter"/>
</dbReference>
<organism evidence="1 2">
    <name type="scientific">Roseobacter litoralis (strain ATCC 49566 / DSM 6996 / JCM 21268 / NBRC 15278 / OCh 149)</name>
    <dbReference type="NCBI Taxonomy" id="391595"/>
    <lineage>
        <taxon>Bacteria</taxon>
        <taxon>Pseudomonadati</taxon>
        <taxon>Pseudomonadota</taxon>
        <taxon>Alphaproteobacteria</taxon>
        <taxon>Rhodobacterales</taxon>
        <taxon>Roseobacteraceae</taxon>
        <taxon>Roseobacter</taxon>
    </lineage>
</organism>
<dbReference type="Pfam" id="PF00300">
    <property type="entry name" value="His_Phos_1"/>
    <property type="match status" value="1"/>
</dbReference>
<dbReference type="OrthoDB" id="9781415at2"/>
<dbReference type="SMART" id="SM00855">
    <property type="entry name" value="PGAM"/>
    <property type="match status" value="1"/>
</dbReference>
<gene>
    <name evidence="1" type="ordered locus">RLO149_c026460</name>
</gene>
<dbReference type="RefSeq" id="WP_013962527.1">
    <property type="nucleotide sequence ID" value="NC_015730.1"/>
</dbReference>
<proteinExistence type="predicted"/>
<keyword evidence="2" id="KW-1185">Reference proteome</keyword>
<dbReference type="HOGENOM" id="CLU_039184_1_2_5"/>